<dbReference type="Gene3D" id="3.40.390.10">
    <property type="entry name" value="Collagenase (Catalytic Domain)"/>
    <property type="match status" value="1"/>
</dbReference>
<dbReference type="InterPro" id="IPR049804">
    <property type="entry name" value="Choice_anch_L"/>
</dbReference>
<dbReference type="SUPFAM" id="SSF51161">
    <property type="entry name" value="Trimeric LpxA-like enzymes"/>
    <property type="match status" value="1"/>
</dbReference>
<evidence type="ECO:0000313" key="3">
    <source>
        <dbReference type="EMBL" id="GEL94435.1"/>
    </source>
</evidence>
<dbReference type="AlphaFoldDB" id="A0A511J8W6"/>
<dbReference type="Gene3D" id="2.160.10.10">
    <property type="entry name" value="Hexapeptide repeat proteins"/>
    <property type="match status" value="1"/>
</dbReference>
<feature type="chain" id="PRO_5038939322" evidence="2">
    <location>
        <begin position="22"/>
        <end position="985"/>
    </location>
</feature>
<feature type="region of interest" description="Disordered" evidence="1">
    <location>
        <begin position="25"/>
        <end position="46"/>
    </location>
</feature>
<proteinExistence type="predicted"/>
<dbReference type="EMBL" id="BJWG01000003">
    <property type="protein sequence ID" value="GEL94435.1"/>
    <property type="molecule type" value="Genomic_DNA"/>
</dbReference>
<dbReference type="RefSeq" id="WP_186812582.1">
    <property type="nucleotide sequence ID" value="NZ_BJWG01000003.1"/>
</dbReference>
<reference evidence="3 4" key="1">
    <citation type="submission" date="2019-07" db="EMBL/GenBank/DDBJ databases">
        <title>Whole genome shotgun sequence of Cellulomonas composti NBRC 100758.</title>
        <authorList>
            <person name="Hosoyama A."/>
            <person name="Uohara A."/>
            <person name="Ohji S."/>
            <person name="Ichikawa N."/>
        </authorList>
    </citation>
    <scope>NUCLEOTIDE SEQUENCE [LARGE SCALE GENOMIC DNA]</scope>
    <source>
        <strain evidence="3 4">NBRC 100758</strain>
    </source>
</reference>
<accession>A0A511J8W6</accession>
<dbReference type="Proteomes" id="UP000321720">
    <property type="component" value="Unassembled WGS sequence"/>
</dbReference>
<sequence>MRLPRIVALVATTTVVLGALAAPAGADDADLPDRPSPQPSAQLGAQARGLLAAGSTAEDLAAAMDVPVAGIQYASTMGSDPEAFAIVTADDLTIPTGPTDPTDPEGPVPTLAAASFFDSDWGGFPSSGDTFLVMSTGRAADALPRNSSIGAASSVLDGLDNDQGNDLARLHLELTVPTGARCLAFDVAFLSNEFPEYVGSQYNDVFTAQIGDGALSIAPDGRTVVAPSNFARDWAGNPLSINTAFGMSRHPGSSYDGSTGKMRATTPIGLGADEVDLYLSIQDLGDSVLDSAAFIDGFYWSSDPFCLFGVQLDSDRDGLLDDWETDGYTADDGTFVDLPAMGADPAVPDVFVESDYMVTYNSLGQTIESHRPKDSAIALVVQAFYDAGVHLHVDLGPNSPLQYGDQATWGALSAAGPLVETRNLGTGSYDWSQFEEIKKGHFKAARRAVFHYNLWAHSLSTDLDTTSGMSRGIGASDFIVSLGEWGASGQTELAQAGTFMHELGHNLGLHHGGDDEAQYKPNYQSVMNYTYQTKGLVSDVRGKEEPYVDYSHWALPDLDEADLDETAGIGSSLAWVRAEWCGSRNRLMNGAIDWDCDDDTSSTSLRRDVTGDKSIDVLHGHDDWASLVFDGGLVGDAGSLAELPTFIDASDEMTLEEHQRYETPEQQTAPTVFVDGPLQLTNTVAVRGAGADVVVQGDVRCNSDAVVEGDLVASGSVTLTNRCTVLGDVVAGGAVELTAAARIGGDVTTPGTLRFQSSARIRGTATVGAFVSIDARTVAALVASGALGGVTVAPGTAPVVQRPAAVPGDPAAWTGQALTWREWLNRTAAANGAPSWSAGLSAAPGCTMAPWSSSVNGATVAVAEATVVDARAAGSGCSRVTLQQMTVALSGDLVVIADDAAFVNGLTVRSADGAPHAFTVVVPGAAGACTGGGVAVPNGLTTVGPVVTSLVAPGRIQLNGGVDLTGTVTGGCLAATGSVTIRSVS</sequence>
<evidence type="ECO:0000313" key="4">
    <source>
        <dbReference type="Proteomes" id="UP000321720"/>
    </source>
</evidence>
<dbReference type="InterPro" id="IPR024079">
    <property type="entry name" value="MetalloPept_cat_dom_sf"/>
</dbReference>
<dbReference type="GO" id="GO:0008237">
    <property type="term" value="F:metallopeptidase activity"/>
    <property type="evidence" value="ECO:0007669"/>
    <property type="project" value="InterPro"/>
</dbReference>
<protein>
    <submittedName>
        <fullName evidence="3">Uncharacterized protein</fullName>
    </submittedName>
</protein>
<dbReference type="NCBIfam" id="NF038133">
    <property type="entry name" value="choice_anch_L"/>
    <property type="match status" value="1"/>
</dbReference>
<keyword evidence="4" id="KW-1185">Reference proteome</keyword>
<evidence type="ECO:0000256" key="1">
    <source>
        <dbReference type="SAM" id="MobiDB-lite"/>
    </source>
</evidence>
<dbReference type="InterPro" id="IPR011004">
    <property type="entry name" value="Trimer_LpxA-like_sf"/>
</dbReference>
<gene>
    <name evidence="3" type="ORF">CCO02nite_10930</name>
</gene>
<dbReference type="SUPFAM" id="SSF55486">
    <property type="entry name" value="Metalloproteases ('zincins'), catalytic domain"/>
    <property type="match status" value="1"/>
</dbReference>
<evidence type="ECO:0000256" key="2">
    <source>
        <dbReference type="SAM" id="SignalP"/>
    </source>
</evidence>
<comment type="caution">
    <text evidence="3">The sequence shown here is derived from an EMBL/GenBank/DDBJ whole genome shotgun (WGS) entry which is preliminary data.</text>
</comment>
<keyword evidence="2" id="KW-0732">Signal</keyword>
<feature type="signal peptide" evidence="2">
    <location>
        <begin position="1"/>
        <end position="21"/>
    </location>
</feature>
<organism evidence="3 4">
    <name type="scientific">Cellulomonas composti</name>
    <dbReference type="NCBI Taxonomy" id="266130"/>
    <lineage>
        <taxon>Bacteria</taxon>
        <taxon>Bacillati</taxon>
        <taxon>Actinomycetota</taxon>
        <taxon>Actinomycetes</taxon>
        <taxon>Micrococcales</taxon>
        <taxon>Cellulomonadaceae</taxon>
        <taxon>Cellulomonas</taxon>
    </lineage>
</organism>
<name>A0A511J8W6_9CELL</name>